<protein>
    <recommendedName>
        <fullName evidence="9">3'(2'),5'-bisphosphate nucleotidase</fullName>
    </recommendedName>
</protein>
<evidence type="ECO:0000313" key="8">
    <source>
        <dbReference type="Proteomes" id="UP000226192"/>
    </source>
</evidence>
<keyword evidence="8" id="KW-1185">Reference proteome</keyword>
<evidence type="ECO:0000256" key="3">
    <source>
        <dbReference type="ARBA" id="ARBA00022723"/>
    </source>
</evidence>
<reference evidence="7 8" key="1">
    <citation type="submission" date="2017-06" db="EMBL/GenBank/DDBJ databases">
        <title>Ant-infecting Ophiocordyceps genomes reveal a high diversity of potential behavioral manipulation genes and a possible major role for enterotoxins.</title>
        <authorList>
            <person name="De Bekker C."/>
            <person name="Evans H.C."/>
            <person name="Brachmann A."/>
            <person name="Hughes D.P."/>
        </authorList>
    </citation>
    <scope>NUCLEOTIDE SEQUENCE [LARGE SCALE GENOMIC DNA]</scope>
    <source>
        <strain evidence="7 8">Map64</strain>
    </source>
</reference>
<evidence type="ECO:0000256" key="6">
    <source>
        <dbReference type="PIRSR" id="PIRSR600760-2"/>
    </source>
</evidence>
<evidence type="ECO:0000256" key="1">
    <source>
        <dbReference type="ARBA" id="ARBA00001946"/>
    </source>
</evidence>
<dbReference type="PANTHER" id="PTHR43200:SF2">
    <property type="entry name" value="3'(2'),5'-BISPHOSPHATE NUCLEOTIDASE"/>
    <property type="match status" value="1"/>
</dbReference>
<dbReference type="CDD" id="cd01517">
    <property type="entry name" value="PAP_phosphatase"/>
    <property type="match status" value="1"/>
</dbReference>
<proteinExistence type="inferred from homology"/>
<dbReference type="OrthoDB" id="411145at2759"/>
<dbReference type="PRINTS" id="PR00377">
    <property type="entry name" value="IMPHPHTASES"/>
</dbReference>
<comment type="similarity">
    <text evidence="2">Belongs to the inositol monophosphatase superfamily.</text>
</comment>
<evidence type="ECO:0000313" key="7">
    <source>
        <dbReference type="EMBL" id="PHH59513.1"/>
    </source>
</evidence>
<dbReference type="GO" id="GO:0046872">
    <property type="term" value="F:metal ion binding"/>
    <property type="evidence" value="ECO:0007669"/>
    <property type="project" value="UniProtKB-KW"/>
</dbReference>
<dbReference type="Gene3D" id="3.30.540.10">
    <property type="entry name" value="Fructose-1,6-Bisphosphatase, subunit A, domain 1"/>
    <property type="match status" value="1"/>
</dbReference>
<dbReference type="GO" id="GO:0000103">
    <property type="term" value="P:sulfate assimilation"/>
    <property type="evidence" value="ECO:0007669"/>
    <property type="project" value="TreeGrafter"/>
</dbReference>
<name>A0A2C5XVU5_9HYPO</name>
<dbReference type="Proteomes" id="UP000226192">
    <property type="component" value="Unassembled WGS sequence"/>
</dbReference>
<accession>A0A2C5XVU5</accession>
<evidence type="ECO:0000256" key="4">
    <source>
        <dbReference type="ARBA" id="ARBA00022801"/>
    </source>
</evidence>
<evidence type="ECO:0008006" key="9">
    <source>
        <dbReference type="Google" id="ProtNLM"/>
    </source>
</evidence>
<dbReference type="GO" id="GO:0008441">
    <property type="term" value="F:3'(2'),5'-bisphosphate nucleotidase activity"/>
    <property type="evidence" value="ECO:0007669"/>
    <property type="project" value="TreeGrafter"/>
</dbReference>
<dbReference type="EMBL" id="NJET01000200">
    <property type="protein sequence ID" value="PHH59513.1"/>
    <property type="molecule type" value="Genomic_DNA"/>
</dbReference>
<sequence>MDSPYHGELALAFAALQQAVDISQSIIKSADKGVVEKDDLSPVTVADFAIQALLLATMKEAYPDDTFVGEEDASSLRQDATLLGRVWQLLERSMSQASKSRCKIPSTPESLCACVDEAGRSSPAKHGRSWIFDPIDGTKTYVRGELYAINIGLLVDGRQVLGAVGCPNLSMDAASPLRNEDIDATGQGCIVFAIGGHGAYVRPMRQDGPLRRLQHASDSEMRIVTCLRHSDSDLGGAHEAIAASLACPFPPACDLLPWVLRWAALGLGLGNTTFWVYKEPTRRAKAWDHAGAMLLFEEAGGMVTDVCGRPIDLTVGRKLEANFGFVAAPKRLHGRVLEAVHTVLRQQGHAALLGQG</sequence>
<dbReference type="InterPro" id="IPR051090">
    <property type="entry name" value="Inositol_monoP_superfamily"/>
</dbReference>
<dbReference type="STRING" id="1399860.A0A2C5XVU5"/>
<gene>
    <name evidence="7" type="ORF">CDD81_3128</name>
</gene>
<organism evidence="7 8">
    <name type="scientific">Ophiocordyceps australis</name>
    <dbReference type="NCBI Taxonomy" id="1399860"/>
    <lineage>
        <taxon>Eukaryota</taxon>
        <taxon>Fungi</taxon>
        <taxon>Dikarya</taxon>
        <taxon>Ascomycota</taxon>
        <taxon>Pezizomycotina</taxon>
        <taxon>Sordariomycetes</taxon>
        <taxon>Hypocreomycetidae</taxon>
        <taxon>Hypocreales</taxon>
        <taxon>Ophiocordycipitaceae</taxon>
        <taxon>Ophiocordyceps</taxon>
    </lineage>
</organism>
<dbReference type="PANTHER" id="PTHR43200">
    <property type="entry name" value="PHOSPHATASE"/>
    <property type="match status" value="1"/>
</dbReference>
<comment type="cofactor">
    <cofactor evidence="1 6">
        <name>Mg(2+)</name>
        <dbReference type="ChEBI" id="CHEBI:18420"/>
    </cofactor>
</comment>
<feature type="binding site" evidence="6">
    <location>
        <position position="288"/>
    </location>
    <ligand>
        <name>Mg(2+)</name>
        <dbReference type="ChEBI" id="CHEBI:18420"/>
        <label>1</label>
        <note>catalytic</note>
    </ligand>
</feature>
<dbReference type="InterPro" id="IPR000760">
    <property type="entry name" value="Inositol_monophosphatase-like"/>
</dbReference>
<evidence type="ECO:0000256" key="5">
    <source>
        <dbReference type="ARBA" id="ARBA00022842"/>
    </source>
</evidence>
<feature type="binding site" evidence="6">
    <location>
        <position position="135"/>
    </location>
    <ligand>
        <name>Mg(2+)</name>
        <dbReference type="ChEBI" id="CHEBI:18420"/>
        <label>1</label>
        <note>catalytic</note>
    </ligand>
</feature>
<feature type="binding site" evidence="6">
    <location>
        <position position="136"/>
    </location>
    <ligand>
        <name>Mg(2+)</name>
        <dbReference type="ChEBI" id="CHEBI:18420"/>
        <label>1</label>
        <note>catalytic</note>
    </ligand>
</feature>
<dbReference type="Gene3D" id="3.40.190.80">
    <property type="match status" value="1"/>
</dbReference>
<keyword evidence="4" id="KW-0378">Hydrolase</keyword>
<evidence type="ECO:0000256" key="2">
    <source>
        <dbReference type="ARBA" id="ARBA00009759"/>
    </source>
</evidence>
<dbReference type="SUPFAM" id="SSF56655">
    <property type="entry name" value="Carbohydrate phosphatase"/>
    <property type="match status" value="1"/>
</dbReference>
<dbReference type="AlphaFoldDB" id="A0A2C5XVU5"/>
<comment type="caution">
    <text evidence="7">The sequence shown here is derived from an EMBL/GenBank/DDBJ whole genome shotgun (WGS) entry which is preliminary data.</text>
</comment>
<feature type="binding site" evidence="6">
    <location>
        <position position="133"/>
    </location>
    <ligand>
        <name>Mg(2+)</name>
        <dbReference type="ChEBI" id="CHEBI:18420"/>
        <label>1</label>
        <note>catalytic</note>
    </ligand>
</feature>
<dbReference type="Pfam" id="PF00459">
    <property type="entry name" value="Inositol_P"/>
    <property type="match status" value="1"/>
</dbReference>
<feature type="binding site" evidence="6">
    <location>
        <position position="70"/>
    </location>
    <ligand>
        <name>Mg(2+)</name>
        <dbReference type="ChEBI" id="CHEBI:18420"/>
        <label>1</label>
        <note>catalytic</note>
    </ligand>
</feature>
<keyword evidence="3 6" id="KW-0479">Metal-binding</keyword>
<keyword evidence="5 6" id="KW-0460">Magnesium</keyword>